<name>A0A0G4I116_9ALVE</name>
<feature type="region of interest" description="Disordered" evidence="1">
    <location>
        <begin position="577"/>
        <end position="600"/>
    </location>
</feature>
<dbReference type="PhylomeDB" id="A0A0G4I116"/>
<feature type="compositionally biased region" description="Pro residues" evidence="1">
    <location>
        <begin position="585"/>
        <end position="596"/>
    </location>
</feature>
<evidence type="ECO:0000256" key="1">
    <source>
        <dbReference type="SAM" id="MobiDB-lite"/>
    </source>
</evidence>
<feature type="region of interest" description="Disordered" evidence="1">
    <location>
        <begin position="433"/>
        <end position="484"/>
    </location>
</feature>
<dbReference type="Pfam" id="PF08373">
    <property type="entry name" value="RAP"/>
    <property type="match status" value="1"/>
</dbReference>
<protein>
    <recommendedName>
        <fullName evidence="2">RAP domain-containing protein</fullName>
    </recommendedName>
</protein>
<accession>A0A0G4I116</accession>
<gene>
    <name evidence="3" type="ORF">Cvel_10043</name>
</gene>
<dbReference type="EMBL" id="CDMZ01004690">
    <property type="protein sequence ID" value="CEM50513.1"/>
    <property type="molecule type" value="Genomic_DNA"/>
</dbReference>
<sequence>MSPRERTILRALWKEGKLKQSARRNALPFRSWTQQRVRRFQLNTPTTLHAVFDPSLRGLMDGAYLAACLQKAAALRKHDTKLWHGLAQRTLEVFDSITPEQMGYCLYGFGKSQWMKFGFYQRLFEALRRRGVGDFPSHALMMTAWTLYRLAFRNEPVLRQVAEAAVARADLVRPADLIKLANACARQGIFSETLPAQSEEEAAAEAEATFLPFTSSAPLLVTEGQQLPEDVRSGSQALGVSGLISSRLRSLRGGTSGSSGLKTRLSEAVMDKLQDMRALDAREAMCDVAVVNLYEDDLKRYILERFSKIFIVCRPKHLQQAYRTAVAVRVLRPELWESLPRKVKAYYVRLSMRKINMKQKFPSSLQWSISRTLAAMGIKHRNTFTWGSHWVDISELSPRLVHSPGGPTVPEPDQEAIEAMQRVRRERLNRIHALQPLDSDLAEDPGGESNENSPPPPDQTESQSDSAGESEGHSSSSFGESREGAVSVPLGDVGAVPYKVPNLQGEAGSFESLSGRVAWFVDGPSNFYSGSLKYKEAVKLKHKVLSLLGWEIRRIRWDEWLEVQLAEESEERRKELVRKKRMESPLPPDLPDPSSRPPEEVIELLRKRATRKKEMREKYGGASPSSLILPQKEKIEFAFQN</sequence>
<dbReference type="SMART" id="SM00952">
    <property type="entry name" value="RAP"/>
    <property type="match status" value="1"/>
</dbReference>
<dbReference type="PROSITE" id="PS51286">
    <property type="entry name" value="RAP"/>
    <property type="match status" value="1"/>
</dbReference>
<evidence type="ECO:0000313" key="3">
    <source>
        <dbReference type="EMBL" id="CEM50513.1"/>
    </source>
</evidence>
<organism evidence="3">
    <name type="scientific">Chromera velia CCMP2878</name>
    <dbReference type="NCBI Taxonomy" id="1169474"/>
    <lineage>
        <taxon>Eukaryota</taxon>
        <taxon>Sar</taxon>
        <taxon>Alveolata</taxon>
        <taxon>Colpodellida</taxon>
        <taxon>Chromeraceae</taxon>
        <taxon>Chromera</taxon>
    </lineage>
</organism>
<reference evidence="3" key="1">
    <citation type="submission" date="2014-11" db="EMBL/GenBank/DDBJ databases">
        <authorList>
            <person name="Otto D Thomas"/>
            <person name="Naeem Raeece"/>
        </authorList>
    </citation>
    <scope>NUCLEOTIDE SEQUENCE</scope>
</reference>
<dbReference type="InterPro" id="IPR013584">
    <property type="entry name" value="RAP"/>
</dbReference>
<feature type="compositionally biased region" description="Low complexity" evidence="1">
    <location>
        <begin position="464"/>
        <end position="479"/>
    </location>
</feature>
<feature type="domain" description="RAP" evidence="2">
    <location>
        <begin position="517"/>
        <end position="579"/>
    </location>
</feature>
<dbReference type="VEuPathDB" id="CryptoDB:Cvel_10043"/>
<evidence type="ECO:0000259" key="2">
    <source>
        <dbReference type="PROSITE" id="PS51286"/>
    </source>
</evidence>
<dbReference type="AlphaFoldDB" id="A0A0G4I116"/>
<proteinExistence type="predicted"/>